<accession>A0A194WDW9</accession>
<evidence type="ECO:0000313" key="2">
    <source>
        <dbReference type="EMBL" id="KUI74547.1"/>
    </source>
</evidence>
<feature type="region of interest" description="Disordered" evidence="1">
    <location>
        <begin position="1"/>
        <end position="161"/>
    </location>
</feature>
<reference evidence="2" key="1">
    <citation type="submission" date="2014-12" db="EMBL/GenBank/DDBJ databases">
        <title>Genome Sequence of Valsa Canker Pathogens Uncovers a Specific Adaption of Colonization on Woody Bark.</title>
        <authorList>
            <person name="Yin Z."/>
            <person name="Liu H."/>
            <person name="Gao X."/>
            <person name="Li Z."/>
            <person name="Song N."/>
            <person name="Ke X."/>
            <person name="Dai Q."/>
            <person name="Wu Y."/>
            <person name="Sun Y."/>
            <person name="Xu J.-R."/>
            <person name="Kang Z.K."/>
            <person name="Wang L."/>
            <person name="Huang L."/>
        </authorList>
    </citation>
    <scope>NUCLEOTIDE SEQUENCE [LARGE SCALE GENOMIC DNA]</scope>
    <source>
        <strain evidence="2">03-8</strain>
    </source>
</reference>
<dbReference type="AlphaFoldDB" id="A0A194WDW9"/>
<evidence type="ECO:0000256" key="1">
    <source>
        <dbReference type="SAM" id="MobiDB-lite"/>
    </source>
</evidence>
<protein>
    <submittedName>
        <fullName evidence="2">Uncharacterized protein</fullName>
    </submittedName>
</protein>
<organism evidence="2 3">
    <name type="scientific">Cytospora mali</name>
    <name type="common">Apple Valsa canker fungus</name>
    <name type="synonym">Valsa mali</name>
    <dbReference type="NCBI Taxonomy" id="578113"/>
    <lineage>
        <taxon>Eukaryota</taxon>
        <taxon>Fungi</taxon>
        <taxon>Dikarya</taxon>
        <taxon>Ascomycota</taxon>
        <taxon>Pezizomycotina</taxon>
        <taxon>Sordariomycetes</taxon>
        <taxon>Sordariomycetidae</taxon>
        <taxon>Diaporthales</taxon>
        <taxon>Cytosporaceae</taxon>
        <taxon>Cytospora</taxon>
    </lineage>
</organism>
<dbReference type="OrthoDB" id="5350396at2759"/>
<feature type="compositionally biased region" description="Basic and acidic residues" evidence="1">
    <location>
        <begin position="1"/>
        <end position="10"/>
    </location>
</feature>
<keyword evidence="3" id="KW-1185">Reference proteome</keyword>
<feature type="compositionally biased region" description="Acidic residues" evidence="1">
    <location>
        <begin position="89"/>
        <end position="102"/>
    </location>
</feature>
<gene>
    <name evidence="2" type="ORF">VM1G_10153</name>
</gene>
<proteinExistence type="predicted"/>
<name>A0A194WDW9_CYTMA</name>
<feature type="compositionally biased region" description="Polar residues" evidence="1">
    <location>
        <begin position="13"/>
        <end position="32"/>
    </location>
</feature>
<feature type="compositionally biased region" description="Pro residues" evidence="1">
    <location>
        <begin position="53"/>
        <end position="62"/>
    </location>
</feature>
<sequence length="694" mass="77401">MASKKNRDIRSFFSKSQAAKPSASRTRISQTPTPAPEPSPQSNNGGPYSQSPSPLPEVPSSPPDITSHDPDPEPPSRAPLSRYAVIAASDDEEDPDSDEDLFPELGFIGGPRNAAPRALPAPRNPPAPARWNPCVTPRSKRTTTAPDFLSSPLTIQSKKKKHEMKSLLEFTRKDAETRASAQRFSALLEGEAEMQREDGGFVDEEKEESSAAGALKEHILESAVAAGGDERDEEEGGPDRMRIVRALERTELGGDSRRYYFFEHKEPEVKVVGRKFPKDKAKGAWAVLGGAQDRARHFASGFPYNIQKKLGNIPDEIFLWVLDEVCSEQRIPLQVEYRKLLSICHDQTQRLVTPTLLQQLFRNLGATEDVSELMAPITLREEASNPYPNRDWSCVENFLELLGQMSDHFTSATRSTAMQMLLRLGMDNIAVEGFGYAQKWREAAGLIAHSVPDEQWISFCQEICSSLSESTQKATMRWRAIALLGPAVTPDSNTFSTYLQTRTLDLKRRLASVFFFGDLQRADTEPEDTVHIRAIIDRLEDDEFQINQYTDYQELGALMMMLNVALGDVSKKMEVTEPSITSFDAEVDELAEGLKSMLTRVAPLNKGIHVSRIEAKNAMELIRERLLYQVRIKSVPKVGIFGKRGEEDSSVPRQRDFMKGFLLKKGRESSVRAESDVVKTEPAIKVEVDAAMAG</sequence>
<evidence type="ECO:0000313" key="3">
    <source>
        <dbReference type="Proteomes" id="UP000078559"/>
    </source>
</evidence>
<feature type="compositionally biased region" description="Low complexity" evidence="1">
    <location>
        <begin position="111"/>
        <end position="121"/>
    </location>
</feature>
<dbReference type="Proteomes" id="UP000078559">
    <property type="component" value="Chromosome 13"/>
</dbReference>
<dbReference type="EMBL" id="CM003110">
    <property type="protein sequence ID" value="KUI74547.1"/>
    <property type="molecule type" value="Genomic_DNA"/>
</dbReference>